<proteinExistence type="predicted"/>
<dbReference type="EMBL" id="FOXH01000008">
    <property type="protein sequence ID" value="SFP99466.1"/>
    <property type="molecule type" value="Genomic_DNA"/>
</dbReference>
<dbReference type="Proteomes" id="UP000199306">
    <property type="component" value="Unassembled WGS sequence"/>
</dbReference>
<evidence type="ECO:0000313" key="2">
    <source>
        <dbReference type="Proteomes" id="UP000199306"/>
    </source>
</evidence>
<name>A0A1I5UXN3_9BACT</name>
<gene>
    <name evidence="1" type="ORF">SAMN04515674_10885</name>
</gene>
<sequence length="143" mass="16596">MTENPYSKSQTPDLKTKILSLIEGLYYPSESDEPLEYVEFELTIEKERIPLLTFRQFLGIRIETLIQHIEISDFFKPLLKIEDYFDESDLKQVEKAKSLQQLLLENLKETEVLRVGETEVTVYVIGKTPQNTLAGIKTLLIET</sequence>
<organism evidence="1 2">
    <name type="scientific">Pseudarcicella hirudinis</name>
    <dbReference type="NCBI Taxonomy" id="1079859"/>
    <lineage>
        <taxon>Bacteria</taxon>
        <taxon>Pseudomonadati</taxon>
        <taxon>Bacteroidota</taxon>
        <taxon>Cytophagia</taxon>
        <taxon>Cytophagales</taxon>
        <taxon>Flectobacillaceae</taxon>
        <taxon>Pseudarcicella</taxon>
    </lineage>
</organism>
<dbReference type="OrthoDB" id="960668at2"/>
<dbReference type="RefSeq" id="WP_092017927.1">
    <property type="nucleotide sequence ID" value="NZ_FOXH01000008.1"/>
</dbReference>
<accession>A0A1I5UXN3</accession>
<reference evidence="1 2" key="1">
    <citation type="submission" date="2016-10" db="EMBL/GenBank/DDBJ databases">
        <authorList>
            <person name="de Groot N.N."/>
        </authorList>
    </citation>
    <scope>NUCLEOTIDE SEQUENCE [LARGE SCALE GENOMIC DNA]</scope>
    <source>
        <strain evidence="2">E92,LMG 26720,CCM 7988</strain>
    </source>
</reference>
<dbReference type="Gene3D" id="3.40.1460.10">
    <property type="entry name" value="Nuclease A inhibitor-like"/>
    <property type="match status" value="1"/>
</dbReference>
<dbReference type="AlphaFoldDB" id="A0A1I5UXN3"/>
<keyword evidence="2" id="KW-1185">Reference proteome</keyword>
<evidence type="ECO:0000313" key="1">
    <source>
        <dbReference type="EMBL" id="SFP99466.1"/>
    </source>
</evidence>
<dbReference type="InterPro" id="IPR036587">
    <property type="entry name" value="NucleaseA_inhib-like_sf"/>
</dbReference>
<dbReference type="InterPro" id="IPR012489">
    <property type="entry name" value="NucleaseA_inhib-like"/>
</dbReference>
<dbReference type="SUPFAM" id="SSF82602">
    <property type="entry name" value="Nuclease A inhibitor (NuiA)"/>
    <property type="match status" value="1"/>
</dbReference>
<dbReference type="Pfam" id="PF07924">
    <property type="entry name" value="NuiA"/>
    <property type="match status" value="1"/>
</dbReference>
<protein>
    <submittedName>
        <fullName evidence="1">Nuclease A inhibitor-like protein</fullName>
    </submittedName>
</protein>
<dbReference type="STRING" id="1079859.SAMN04515674_10885"/>